<dbReference type="Proteomes" id="UP001530377">
    <property type="component" value="Unassembled WGS sequence"/>
</dbReference>
<evidence type="ECO:0000259" key="2">
    <source>
        <dbReference type="Pfam" id="PF13426"/>
    </source>
</evidence>
<evidence type="ECO:0000313" key="3">
    <source>
        <dbReference type="EMBL" id="KAL3826542.1"/>
    </source>
</evidence>
<gene>
    <name evidence="3" type="ORF">ACHAXA_003606</name>
</gene>
<dbReference type="Gene3D" id="3.30.450.20">
    <property type="entry name" value="PAS domain"/>
    <property type="match status" value="1"/>
</dbReference>
<name>A0ABD3SPT6_9STRA</name>
<reference evidence="3 4" key="1">
    <citation type="submission" date="2024-10" db="EMBL/GenBank/DDBJ databases">
        <title>Updated reference genomes for cyclostephanoid diatoms.</title>
        <authorList>
            <person name="Roberts W.R."/>
            <person name="Alverson A.J."/>
        </authorList>
    </citation>
    <scope>NUCLEOTIDE SEQUENCE [LARGE SCALE GENOMIC DNA]</scope>
    <source>
        <strain evidence="3 4">AJA228-03</strain>
    </source>
</reference>
<dbReference type="Pfam" id="PF13426">
    <property type="entry name" value="PAS_9"/>
    <property type="match status" value="1"/>
</dbReference>
<feature type="compositionally biased region" description="Low complexity" evidence="1">
    <location>
        <begin position="63"/>
        <end position="90"/>
    </location>
</feature>
<keyword evidence="4" id="KW-1185">Reference proteome</keyword>
<dbReference type="CDD" id="cd14809">
    <property type="entry name" value="bZIP_AUREO-like"/>
    <property type="match status" value="1"/>
</dbReference>
<feature type="region of interest" description="Disordered" evidence="1">
    <location>
        <begin position="236"/>
        <end position="287"/>
    </location>
</feature>
<feature type="region of interest" description="Disordered" evidence="1">
    <location>
        <begin position="1"/>
        <end position="90"/>
    </location>
</feature>
<accession>A0ABD3SPT6</accession>
<proteinExistence type="predicted"/>
<comment type="caution">
    <text evidence="3">The sequence shown here is derived from an EMBL/GenBank/DDBJ whole genome shotgun (WGS) entry which is preliminary data.</text>
</comment>
<sequence length="847" mass="93083">MQEHQHQQQMQQMQQQQIQQQRLQEQQPHGNSQRKSFVHKQQQLSSQQTPHHSRPQQAPPPQQQLQPQTQPQTSSQTQPQAPSQQQQPQQQFLPGPFYTLQQQQAFAQARMAQAAKAQQWQQQQAKQQQQTQAQLQEATVAAAQQQQVIFPTYSLVGHTQHQLGPVVGGGVGAVAQISRSTPSSGAAAALGVKTALNFGANPSVSSTAIGGGLVMPPAVMGAPLATFIAPVPIKKRSRKRGVGPELKPNDAAADDDDNRNPTPIRKMPTPRVAAAARKNSSSGGGTVMLPPSIASETAGICSSAAILIQNAMDESNNCDIPPNEDVQVGATNCANNADVYSVIDRVGKPTTEQKRQVSRDRNREHARCTRLRKKAYVTKLKEIVDGLHAERNEDVRKRRVAVQRLAEIQELRRKVVHTFLDYHCKFEGDYNKWSLILESGGSDGNDKEEFWLKQPVTPYRSFRRTIVATASATAPSTTTNNALLNGKTNLMRAPAVALPPFAGIGKRKYPPGLSADNVEKITLNRRASSSSATGPPPFLVPNRPRQASAAHKPVTQHVSCNDFESEKSSSNNNNDTQRNPSPSSARHHGGRDVNIITIDNDANTYLGSSSRKQPGIQAHYYINEDDMIQTDNVLMCPFIFRSQEAVRCGALSECVQPGMLRASFSPTNKLCNVEMIFDAMGFCQQLERASGNEGMAQIIPNSLEMALAPNSEEARVITLAEPPFRIVSVNEAWTSVTGYTQLDTEGKDLSMLLHGEGTDGDAGLPPRNNFRNVARGVCVASTNVHYDSRGREFLNFMCSYPLTNLRNENREGEFYVIVFESNWATADHCRENTATMTIYRVGLGDRI</sequence>
<feature type="region of interest" description="Disordered" evidence="1">
    <location>
        <begin position="525"/>
        <end position="592"/>
    </location>
</feature>
<dbReference type="AlphaFoldDB" id="A0ABD3SPT6"/>
<organism evidence="3 4">
    <name type="scientific">Cyclostephanos tholiformis</name>
    <dbReference type="NCBI Taxonomy" id="382380"/>
    <lineage>
        <taxon>Eukaryota</taxon>
        <taxon>Sar</taxon>
        <taxon>Stramenopiles</taxon>
        <taxon>Ochrophyta</taxon>
        <taxon>Bacillariophyta</taxon>
        <taxon>Coscinodiscophyceae</taxon>
        <taxon>Thalassiosirophycidae</taxon>
        <taxon>Stephanodiscales</taxon>
        <taxon>Stephanodiscaceae</taxon>
        <taxon>Cyclostephanos</taxon>
    </lineage>
</organism>
<feature type="compositionally biased region" description="Low complexity" evidence="1">
    <location>
        <begin position="7"/>
        <end position="27"/>
    </location>
</feature>
<dbReference type="InterPro" id="IPR000014">
    <property type="entry name" value="PAS"/>
</dbReference>
<evidence type="ECO:0000313" key="4">
    <source>
        <dbReference type="Proteomes" id="UP001530377"/>
    </source>
</evidence>
<feature type="domain" description="PAS" evidence="2">
    <location>
        <begin position="721"/>
        <end position="819"/>
    </location>
</feature>
<protein>
    <recommendedName>
        <fullName evidence="2">PAS domain-containing protein</fullName>
    </recommendedName>
</protein>
<feature type="compositionally biased region" description="Polar residues" evidence="1">
    <location>
        <begin position="575"/>
        <end position="584"/>
    </location>
</feature>
<feature type="compositionally biased region" description="Polar residues" evidence="1">
    <location>
        <begin position="28"/>
        <end position="50"/>
    </location>
</feature>
<evidence type="ECO:0000256" key="1">
    <source>
        <dbReference type="SAM" id="MobiDB-lite"/>
    </source>
</evidence>
<dbReference type="EMBL" id="JALLPB020000019">
    <property type="protein sequence ID" value="KAL3826542.1"/>
    <property type="molecule type" value="Genomic_DNA"/>
</dbReference>